<organism evidence="2 3">
    <name type="scientific">Egibacter rhizosphaerae</name>
    <dbReference type="NCBI Taxonomy" id="1670831"/>
    <lineage>
        <taxon>Bacteria</taxon>
        <taxon>Bacillati</taxon>
        <taxon>Actinomycetota</taxon>
        <taxon>Nitriliruptoria</taxon>
        <taxon>Egibacterales</taxon>
        <taxon>Egibacteraceae</taxon>
        <taxon>Egibacter</taxon>
    </lineage>
</organism>
<dbReference type="AlphaFoldDB" id="A0A411YDI7"/>
<reference evidence="2 3" key="1">
    <citation type="submission" date="2019-01" db="EMBL/GenBank/DDBJ databases">
        <title>Egibacter rhizosphaerae EGI 80759T.</title>
        <authorList>
            <person name="Chen D.-D."/>
            <person name="Tian Y."/>
            <person name="Jiao J.-Y."/>
            <person name="Zhang X.-T."/>
            <person name="Zhang Y.-G."/>
            <person name="Zhang Y."/>
            <person name="Xiao M."/>
            <person name="Shu W.-S."/>
            <person name="Li W.-J."/>
        </authorList>
    </citation>
    <scope>NUCLEOTIDE SEQUENCE [LARGE SCALE GENOMIC DNA]</scope>
    <source>
        <strain evidence="2 3">EGI 80759</strain>
    </source>
</reference>
<evidence type="ECO:0000313" key="2">
    <source>
        <dbReference type="EMBL" id="QBI19248.1"/>
    </source>
</evidence>
<dbReference type="RefSeq" id="WP_131154245.1">
    <property type="nucleotide sequence ID" value="NZ_CP036402.1"/>
</dbReference>
<evidence type="ECO:0000313" key="3">
    <source>
        <dbReference type="Proteomes" id="UP000291469"/>
    </source>
</evidence>
<dbReference type="SUPFAM" id="SSF101262">
    <property type="entry name" value="Methenyltetrahydrofolate cyclohydrolase-like"/>
    <property type="match status" value="1"/>
</dbReference>
<feature type="domain" description="Cyclodeaminase/cyclohydrolase" evidence="1">
    <location>
        <begin position="9"/>
        <end position="157"/>
    </location>
</feature>
<name>A0A411YDI7_9ACTN</name>
<dbReference type="Proteomes" id="UP000291469">
    <property type="component" value="Chromosome"/>
</dbReference>
<accession>A0A411YDI7</accession>
<dbReference type="EMBL" id="CP036402">
    <property type="protein sequence ID" value="QBI19248.1"/>
    <property type="molecule type" value="Genomic_DNA"/>
</dbReference>
<dbReference type="InterPro" id="IPR036178">
    <property type="entry name" value="Formintransfe-cycloase-like_sf"/>
</dbReference>
<dbReference type="GO" id="GO:0003824">
    <property type="term" value="F:catalytic activity"/>
    <property type="evidence" value="ECO:0007669"/>
    <property type="project" value="InterPro"/>
</dbReference>
<dbReference type="Pfam" id="PF04961">
    <property type="entry name" value="FTCD_C"/>
    <property type="match status" value="1"/>
</dbReference>
<proteinExistence type="predicted"/>
<dbReference type="InterPro" id="IPR007044">
    <property type="entry name" value="Cyclodeamin/CycHdrlase"/>
</dbReference>
<evidence type="ECO:0000259" key="1">
    <source>
        <dbReference type="Pfam" id="PF04961"/>
    </source>
</evidence>
<sequence>METELASRSVTDVLKAVAGEAPTPAAGSSAALVVGFAASLVSKCARKAVGRIEEAHEILERAEVLRGRAEQLAEADAGSYHGVVAANRGEGSLADALSAASDTPLAIAEVGAELADAAAELAGRGKPWLRGDAHTAALLAEAGTRAAVMLVHLNLRDAGIGPRHGDPRGERGRWLAAAAGEARARSGAAVESRSVR</sequence>
<keyword evidence="3" id="KW-1185">Reference proteome</keyword>
<gene>
    <name evidence="2" type="ORF">ER308_06630</name>
</gene>
<dbReference type="KEGG" id="erz:ER308_06630"/>
<protein>
    <recommendedName>
        <fullName evidence="1">Cyclodeaminase/cyclohydrolase domain-containing protein</fullName>
    </recommendedName>
</protein>
<dbReference type="Gene3D" id="1.20.120.680">
    <property type="entry name" value="Formiminotetrahydrofolate cyclodeaminase monomer, up-and-down helical bundle"/>
    <property type="match status" value="1"/>
</dbReference>